<dbReference type="EMBL" id="UZAF01000040">
    <property type="protein sequence ID" value="VDO04374.1"/>
    <property type="molecule type" value="Genomic_DNA"/>
</dbReference>
<dbReference type="AlphaFoldDB" id="A0A0N4VS31"/>
<evidence type="ECO:0000313" key="1">
    <source>
        <dbReference type="EMBL" id="VDO04374.1"/>
    </source>
</evidence>
<sequence length="81" mass="9242">MGQKRKEKQTVNMKRRASGGKDFAAFTKSRCLSRSSLLGLGSEYEKAEEILEMVSELMTKKIRLTLSLWPCKIYAREINIG</sequence>
<name>A0A0N4VS31_HAEPC</name>
<reference evidence="1 2" key="2">
    <citation type="submission" date="2018-11" db="EMBL/GenBank/DDBJ databases">
        <authorList>
            <consortium name="Pathogen Informatics"/>
        </authorList>
    </citation>
    <scope>NUCLEOTIDE SEQUENCE [LARGE SCALE GENOMIC DNA]</scope>
    <source>
        <strain evidence="1 2">MHpl1</strain>
    </source>
</reference>
<dbReference type="WBParaSite" id="HPLM_0000009001-mRNA-1">
    <property type="protein sequence ID" value="HPLM_0000009001-mRNA-1"/>
    <property type="gene ID" value="HPLM_0000009001"/>
</dbReference>
<evidence type="ECO:0000313" key="3">
    <source>
        <dbReference type="WBParaSite" id="HPLM_0000009001-mRNA-1"/>
    </source>
</evidence>
<proteinExistence type="predicted"/>
<reference evidence="3" key="1">
    <citation type="submission" date="2017-02" db="UniProtKB">
        <authorList>
            <consortium name="WormBaseParasite"/>
        </authorList>
    </citation>
    <scope>IDENTIFICATION</scope>
</reference>
<dbReference type="Proteomes" id="UP000268014">
    <property type="component" value="Unassembled WGS sequence"/>
</dbReference>
<gene>
    <name evidence="1" type="ORF">HPLM_LOCUS91</name>
</gene>
<accession>A0A0N4VS31</accession>
<organism evidence="3">
    <name type="scientific">Haemonchus placei</name>
    <name type="common">Barber's pole worm</name>
    <dbReference type="NCBI Taxonomy" id="6290"/>
    <lineage>
        <taxon>Eukaryota</taxon>
        <taxon>Metazoa</taxon>
        <taxon>Ecdysozoa</taxon>
        <taxon>Nematoda</taxon>
        <taxon>Chromadorea</taxon>
        <taxon>Rhabditida</taxon>
        <taxon>Rhabditina</taxon>
        <taxon>Rhabditomorpha</taxon>
        <taxon>Strongyloidea</taxon>
        <taxon>Trichostrongylidae</taxon>
        <taxon>Haemonchus</taxon>
    </lineage>
</organism>
<protein>
    <submittedName>
        <fullName evidence="1 3">Uncharacterized protein</fullName>
    </submittedName>
</protein>
<keyword evidence="2" id="KW-1185">Reference proteome</keyword>
<evidence type="ECO:0000313" key="2">
    <source>
        <dbReference type="Proteomes" id="UP000268014"/>
    </source>
</evidence>